<evidence type="ECO:0000256" key="1">
    <source>
        <dbReference type="SAM" id="Phobius"/>
    </source>
</evidence>
<gene>
    <name evidence="2" type="ORF">CVO96_13015</name>
</gene>
<keyword evidence="1" id="KW-0472">Membrane</keyword>
<name>A0A2K3V046_9DEIO</name>
<evidence type="ECO:0008006" key="4">
    <source>
        <dbReference type="Google" id="ProtNLM"/>
    </source>
</evidence>
<reference evidence="2 3" key="1">
    <citation type="submission" date="2018-01" db="EMBL/GenBank/DDBJ databases">
        <title>Deinococcus koreensis sp. nov., a radiation-resistant bacterium isolated from river water.</title>
        <authorList>
            <person name="Choi A."/>
        </authorList>
    </citation>
    <scope>NUCLEOTIDE SEQUENCE [LARGE SCALE GENOMIC DNA]</scope>
    <source>
        <strain evidence="2 3">SJW1-2</strain>
    </source>
</reference>
<proteinExistence type="predicted"/>
<keyword evidence="1" id="KW-0812">Transmembrane</keyword>
<dbReference type="Proteomes" id="UP000236379">
    <property type="component" value="Unassembled WGS sequence"/>
</dbReference>
<dbReference type="EMBL" id="PPPD01000001">
    <property type="protein sequence ID" value="PNY82166.1"/>
    <property type="molecule type" value="Genomic_DNA"/>
</dbReference>
<comment type="caution">
    <text evidence="2">The sequence shown here is derived from an EMBL/GenBank/DDBJ whole genome shotgun (WGS) entry which is preliminary data.</text>
</comment>
<dbReference type="RefSeq" id="WP_103312600.1">
    <property type="nucleotide sequence ID" value="NZ_PPPD01000001.1"/>
</dbReference>
<feature type="transmembrane region" description="Helical" evidence="1">
    <location>
        <begin position="91"/>
        <end position="112"/>
    </location>
</feature>
<dbReference type="AlphaFoldDB" id="A0A2K3V046"/>
<feature type="transmembrane region" description="Helical" evidence="1">
    <location>
        <begin position="42"/>
        <end position="60"/>
    </location>
</feature>
<organism evidence="2 3">
    <name type="scientific">Deinococcus koreensis</name>
    <dbReference type="NCBI Taxonomy" id="2054903"/>
    <lineage>
        <taxon>Bacteria</taxon>
        <taxon>Thermotogati</taxon>
        <taxon>Deinococcota</taxon>
        <taxon>Deinococci</taxon>
        <taxon>Deinococcales</taxon>
        <taxon>Deinococcaceae</taxon>
        <taxon>Deinococcus</taxon>
    </lineage>
</organism>
<evidence type="ECO:0000313" key="2">
    <source>
        <dbReference type="EMBL" id="PNY82166.1"/>
    </source>
</evidence>
<protein>
    <recommendedName>
        <fullName evidence="4">DUF1648 domain-containing protein</fullName>
    </recommendedName>
</protein>
<keyword evidence="1" id="KW-1133">Transmembrane helix</keyword>
<accession>A0A2K3V046</accession>
<keyword evidence="3" id="KW-1185">Reference proteome</keyword>
<sequence length="140" mass="15225">MFALTSATLLLAVLGWTFWFLVSAPPTVPIRMRLDDDPAPGSPWRIVIIPLAMTLVYGVLGHAERVGVVNSPSPEGYTPEEARRIAAGLRLLCMGLFVVIPLAMVAGGHWSWGEAGRNMLICMAFSVSGLLSVRVLPRRR</sequence>
<feature type="transmembrane region" description="Helical" evidence="1">
    <location>
        <begin position="118"/>
        <end position="136"/>
    </location>
</feature>
<evidence type="ECO:0000313" key="3">
    <source>
        <dbReference type="Proteomes" id="UP000236379"/>
    </source>
</evidence>